<keyword evidence="4 8" id="KW-0566">Pantothenate biosynthesis</keyword>
<keyword evidence="5 8" id="KW-0547">Nucleotide-binding</keyword>
<dbReference type="GO" id="GO:0005524">
    <property type="term" value="F:ATP binding"/>
    <property type="evidence" value="ECO:0007669"/>
    <property type="project" value="UniProtKB-KW"/>
</dbReference>
<feature type="binding site" evidence="8">
    <location>
        <begin position="196"/>
        <end position="199"/>
    </location>
    <ligand>
        <name>ATP</name>
        <dbReference type="ChEBI" id="CHEBI:30616"/>
    </ligand>
</feature>
<dbReference type="GO" id="GO:0004592">
    <property type="term" value="F:pantoate-beta-alanine ligase activity"/>
    <property type="evidence" value="ECO:0007669"/>
    <property type="project" value="UniProtKB-UniRule"/>
</dbReference>
<feature type="active site" description="Proton donor" evidence="8">
    <location>
        <position position="47"/>
    </location>
</feature>
<dbReference type="CDD" id="cd00560">
    <property type="entry name" value="PanC"/>
    <property type="match status" value="1"/>
</dbReference>
<dbReference type="EMBL" id="CP048029">
    <property type="protein sequence ID" value="QIK38983.1"/>
    <property type="molecule type" value="Genomic_DNA"/>
</dbReference>
<dbReference type="UniPathway" id="UPA00028">
    <property type="reaction ID" value="UER00005"/>
</dbReference>
<comment type="similarity">
    <text evidence="2 8">Belongs to the pantothenate synthetase family.</text>
</comment>
<evidence type="ECO:0000313" key="10">
    <source>
        <dbReference type="Proteomes" id="UP000502699"/>
    </source>
</evidence>
<gene>
    <name evidence="8" type="primary">panC</name>
    <name evidence="9" type="ORF">GWK36_14375</name>
</gene>
<evidence type="ECO:0000256" key="8">
    <source>
        <dbReference type="HAMAP-Rule" id="MF_00158"/>
    </source>
</evidence>
<keyword evidence="8" id="KW-0963">Cytoplasm</keyword>
<feature type="binding site" evidence="8">
    <location>
        <position position="188"/>
    </location>
    <ligand>
        <name>ATP</name>
        <dbReference type="ChEBI" id="CHEBI:30616"/>
    </ligand>
</feature>
<dbReference type="Pfam" id="PF02569">
    <property type="entry name" value="Pantoate_ligase"/>
    <property type="match status" value="1"/>
</dbReference>
<comment type="catalytic activity">
    <reaction evidence="7 8">
        <text>(R)-pantoate + beta-alanine + ATP = (R)-pantothenate + AMP + diphosphate + H(+)</text>
        <dbReference type="Rhea" id="RHEA:10912"/>
        <dbReference type="ChEBI" id="CHEBI:15378"/>
        <dbReference type="ChEBI" id="CHEBI:15980"/>
        <dbReference type="ChEBI" id="CHEBI:29032"/>
        <dbReference type="ChEBI" id="CHEBI:30616"/>
        <dbReference type="ChEBI" id="CHEBI:33019"/>
        <dbReference type="ChEBI" id="CHEBI:57966"/>
        <dbReference type="ChEBI" id="CHEBI:456215"/>
        <dbReference type="EC" id="6.3.2.1"/>
    </reaction>
</comment>
<dbReference type="NCBIfam" id="TIGR00125">
    <property type="entry name" value="cyt_tran_rel"/>
    <property type="match status" value="1"/>
</dbReference>
<dbReference type="RefSeq" id="WP_166272179.1">
    <property type="nucleotide sequence ID" value="NZ_CP048029.1"/>
</dbReference>
<dbReference type="AlphaFoldDB" id="A0A6G7VFX6"/>
<proteinExistence type="inferred from homology"/>
<accession>A0A6G7VFX6</accession>
<dbReference type="InterPro" id="IPR042176">
    <property type="entry name" value="Pantoate_ligase_C"/>
</dbReference>
<feature type="binding site" evidence="8">
    <location>
        <begin position="40"/>
        <end position="47"/>
    </location>
    <ligand>
        <name>ATP</name>
        <dbReference type="ChEBI" id="CHEBI:30616"/>
    </ligand>
</feature>
<comment type="subcellular location">
    <subcellularLocation>
        <location evidence="8">Cytoplasm</location>
    </subcellularLocation>
</comment>
<evidence type="ECO:0000256" key="3">
    <source>
        <dbReference type="ARBA" id="ARBA00022598"/>
    </source>
</evidence>
<dbReference type="FunFam" id="3.40.50.620:FF:000013">
    <property type="entry name" value="Pantothenate synthetase"/>
    <property type="match status" value="1"/>
</dbReference>
<keyword evidence="3 8" id="KW-0436">Ligase</keyword>
<dbReference type="PANTHER" id="PTHR21299:SF1">
    <property type="entry name" value="PANTOATE--BETA-ALANINE LIGASE"/>
    <property type="match status" value="1"/>
</dbReference>
<comment type="miscellaneous">
    <text evidence="8">The reaction proceeds by a bi uni uni bi ping pong mechanism.</text>
</comment>
<comment type="pathway">
    <text evidence="1 8">Cofactor biosynthesis; (R)-pantothenate biosynthesis; (R)-pantothenate from (R)-pantoate and beta-alanine: step 1/1.</text>
</comment>
<evidence type="ECO:0000256" key="7">
    <source>
        <dbReference type="ARBA" id="ARBA00048258"/>
    </source>
</evidence>
<dbReference type="HAMAP" id="MF_00158">
    <property type="entry name" value="PanC"/>
    <property type="match status" value="1"/>
</dbReference>
<dbReference type="SUPFAM" id="SSF52374">
    <property type="entry name" value="Nucleotidylyl transferase"/>
    <property type="match status" value="1"/>
</dbReference>
<keyword evidence="6 8" id="KW-0067">ATP-binding</keyword>
<reference evidence="10" key="1">
    <citation type="submission" date="2020-01" db="EMBL/GenBank/DDBJ databases">
        <title>Caldichromatium gen. nov., sp. nov., a thermophilic purple sulfur bacterium member of the family Chromatiaceae isolated from Nakabusa hot spring, Japan.</title>
        <authorList>
            <person name="Saini M.K."/>
            <person name="Hanada S."/>
            <person name="Tank M."/>
        </authorList>
    </citation>
    <scope>NUCLEOTIDE SEQUENCE [LARGE SCALE GENOMIC DNA]</scope>
    <source>
        <strain evidence="10">No.7</strain>
    </source>
</reference>
<dbReference type="KEGG" id="cjap:GWK36_14375"/>
<evidence type="ECO:0000256" key="5">
    <source>
        <dbReference type="ARBA" id="ARBA00022741"/>
    </source>
</evidence>
<evidence type="ECO:0000256" key="2">
    <source>
        <dbReference type="ARBA" id="ARBA00009256"/>
    </source>
</evidence>
<dbReference type="NCBIfam" id="TIGR00018">
    <property type="entry name" value="panC"/>
    <property type="match status" value="1"/>
</dbReference>
<feature type="binding site" evidence="8">
    <location>
        <position position="71"/>
    </location>
    <ligand>
        <name>(R)-pantoate</name>
        <dbReference type="ChEBI" id="CHEBI:15980"/>
    </ligand>
</feature>
<dbReference type="InterPro" id="IPR003721">
    <property type="entry name" value="Pantoate_ligase"/>
</dbReference>
<dbReference type="Proteomes" id="UP000502699">
    <property type="component" value="Chromosome"/>
</dbReference>
<feature type="binding site" evidence="8">
    <location>
        <position position="71"/>
    </location>
    <ligand>
        <name>beta-alanine</name>
        <dbReference type="ChEBI" id="CHEBI:57966"/>
    </ligand>
</feature>
<evidence type="ECO:0000256" key="4">
    <source>
        <dbReference type="ARBA" id="ARBA00022655"/>
    </source>
</evidence>
<feature type="binding site" evidence="8">
    <location>
        <begin position="159"/>
        <end position="162"/>
    </location>
    <ligand>
        <name>ATP</name>
        <dbReference type="ChEBI" id="CHEBI:30616"/>
    </ligand>
</feature>
<dbReference type="Gene3D" id="3.40.50.620">
    <property type="entry name" value="HUPs"/>
    <property type="match status" value="1"/>
</dbReference>
<name>A0A6G7VFX6_9GAMM</name>
<dbReference type="GO" id="GO:0005829">
    <property type="term" value="C:cytosol"/>
    <property type="evidence" value="ECO:0007669"/>
    <property type="project" value="TreeGrafter"/>
</dbReference>
<comment type="function">
    <text evidence="8">Catalyzes the condensation of pantoate with beta-alanine in an ATP-dependent reaction via a pantoyl-adenylate intermediate.</text>
</comment>
<dbReference type="Gene3D" id="3.30.1300.10">
    <property type="entry name" value="Pantoate-beta-alanine ligase, C-terminal domain"/>
    <property type="match status" value="1"/>
</dbReference>
<dbReference type="InterPro" id="IPR004821">
    <property type="entry name" value="Cyt_trans-like"/>
</dbReference>
<dbReference type="EC" id="6.3.2.1" evidence="8"/>
<dbReference type="InterPro" id="IPR014729">
    <property type="entry name" value="Rossmann-like_a/b/a_fold"/>
</dbReference>
<sequence length="291" mass="31956">MSEIQIPPQPFIEIEDPQDLRRQIAVWRNRGERIAFVPTMGNLHAGHLSLVATGRLHAERVVVSIFVNPMQFGPKEDLDAYPRTLEADRQVLAQVGCDLLFVPSVRTLYPRGLAAQTRVEVPGLSDILCGASRPGHFVGVATVVCKLFNLVQPDVALFGEKDFQQLLIIRRMVEDLAIPIAIIGMPTIREADGLAMSSRNHYLTPEERARAPALYRVLNEVATALRSGQPLAEAEGAGLESLKAAGFRPDYLSVRCAEDLTPPGPGNRDLVILVAAYLGRARLIDNLRVCL</sequence>
<dbReference type="PANTHER" id="PTHR21299">
    <property type="entry name" value="CYTIDYLATE KINASE/PANTOATE-BETA-ALANINE LIGASE"/>
    <property type="match status" value="1"/>
</dbReference>
<dbReference type="GO" id="GO:0015940">
    <property type="term" value="P:pantothenate biosynthetic process"/>
    <property type="evidence" value="ECO:0007669"/>
    <property type="project" value="UniProtKB-UniRule"/>
</dbReference>
<evidence type="ECO:0000313" key="9">
    <source>
        <dbReference type="EMBL" id="QIK38983.1"/>
    </source>
</evidence>
<comment type="subunit">
    <text evidence="8">Homodimer.</text>
</comment>
<organism evidence="9 10">
    <name type="scientific">Caldichromatium japonicum</name>
    <dbReference type="NCBI Taxonomy" id="2699430"/>
    <lineage>
        <taxon>Bacteria</taxon>
        <taxon>Pseudomonadati</taxon>
        <taxon>Pseudomonadota</taxon>
        <taxon>Gammaproteobacteria</taxon>
        <taxon>Chromatiales</taxon>
        <taxon>Chromatiaceae</taxon>
        <taxon>Caldichromatium</taxon>
    </lineage>
</organism>
<feature type="binding site" evidence="8">
    <location>
        <position position="165"/>
    </location>
    <ligand>
        <name>(R)-pantoate</name>
        <dbReference type="ChEBI" id="CHEBI:15980"/>
    </ligand>
</feature>
<evidence type="ECO:0000256" key="1">
    <source>
        <dbReference type="ARBA" id="ARBA00004990"/>
    </source>
</evidence>
<keyword evidence="10" id="KW-1185">Reference proteome</keyword>
<evidence type="ECO:0000256" key="6">
    <source>
        <dbReference type="ARBA" id="ARBA00022840"/>
    </source>
</evidence>
<protein>
    <recommendedName>
        <fullName evidence="8">Pantothenate synthetase</fullName>
        <shortName evidence="8">PS</shortName>
        <ecNumber evidence="8">6.3.2.1</ecNumber>
    </recommendedName>
    <alternativeName>
        <fullName evidence="8">Pantoate--beta-alanine ligase</fullName>
    </alternativeName>
    <alternativeName>
        <fullName evidence="8">Pantoate-activating enzyme</fullName>
    </alternativeName>
</protein>